<dbReference type="EMBL" id="KI964630">
    <property type="protein sequence ID" value="EUC32546.1"/>
    <property type="molecule type" value="Genomic_DNA"/>
</dbReference>
<organism evidence="1 2">
    <name type="scientific">Cochliobolus carbonum (strain 26-R-13)</name>
    <name type="common">Maize leaf spot fungus</name>
    <name type="synonym">Bipolaris zeicola</name>
    <dbReference type="NCBI Taxonomy" id="930089"/>
    <lineage>
        <taxon>Eukaryota</taxon>
        <taxon>Fungi</taxon>
        <taxon>Dikarya</taxon>
        <taxon>Ascomycota</taxon>
        <taxon>Pezizomycotina</taxon>
        <taxon>Dothideomycetes</taxon>
        <taxon>Pleosporomycetidae</taxon>
        <taxon>Pleosporales</taxon>
        <taxon>Pleosporineae</taxon>
        <taxon>Pleosporaceae</taxon>
        <taxon>Bipolaris</taxon>
    </lineage>
</organism>
<dbReference type="KEGG" id="bze:COCCADRAFT_98382"/>
<evidence type="ECO:0000313" key="1">
    <source>
        <dbReference type="EMBL" id="EUC32546.1"/>
    </source>
</evidence>
<dbReference type="Proteomes" id="UP000053841">
    <property type="component" value="Unassembled WGS sequence"/>
</dbReference>
<proteinExistence type="predicted"/>
<evidence type="ECO:0000313" key="2">
    <source>
        <dbReference type="Proteomes" id="UP000053841"/>
    </source>
</evidence>
<reference evidence="1 2" key="1">
    <citation type="journal article" date="2013" name="PLoS Genet.">
        <title>Comparative genome structure, secondary metabolite, and effector coding capacity across Cochliobolus pathogens.</title>
        <authorList>
            <person name="Condon B.J."/>
            <person name="Leng Y."/>
            <person name="Wu D."/>
            <person name="Bushley K.E."/>
            <person name="Ohm R.A."/>
            <person name="Otillar R."/>
            <person name="Martin J."/>
            <person name="Schackwitz W."/>
            <person name="Grimwood J."/>
            <person name="MohdZainudin N."/>
            <person name="Xue C."/>
            <person name="Wang R."/>
            <person name="Manning V.A."/>
            <person name="Dhillon B."/>
            <person name="Tu Z.J."/>
            <person name="Steffenson B.J."/>
            <person name="Salamov A."/>
            <person name="Sun H."/>
            <person name="Lowry S."/>
            <person name="LaButti K."/>
            <person name="Han J."/>
            <person name="Copeland A."/>
            <person name="Lindquist E."/>
            <person name="Barry K."/>
            <person name="Schmutz J."/>
            <person name="Baker S.E."/>
            <person name="Ciuffetti L.M."/>
            <person name="Grigoriev I.V."/>
            <person name="Zhong S."/>
            <person name="Turgeon B.G."/>
        </authorList>
    </citation>
    <scope>NUCLEOTIDE SEQUENCE [LARGE SCALE GENOMIC DNA]</scope>
    <source>
        <strain evidence="1 2">26-R-13</strain>
    </source>
</reference>
<feature type="non-terminal residue" evidence="1">
    <location>
        <position position="1"/>
    </location>
</feature>
<keyword evidence="2" id="KW-1185">Reference proteome</keyword>
<dbReference type="RefSeq" id="XP_007713125.1">
    <property type="nucleotide sequence ID" value="XM_007714935.1"/>
</dbReference>
<dbReference type="AlphaFoldDB" id="W6YMB1"/>
<protein>
    <submittedName>
        <fullName evidence="1">Uncharacterized protein</fullName>
    </submittedName>
</protein>
<dbReference type="GeneID" id="19154561"/>
<dbReference type="HOGENOM" id="CLU_3074129_0_0_1"/>
<sequence length="53" mass="5744">TPRPLANLSNSGSLGRKTSTRVSCSVHVGNFCTIGACVSPNDRHHERDITTRH</sequence>
<gene>
    <name evidence="1" type="ORF">COCCADRAFT_98382</name>
</gene>
<name>W6YMB1_COCC2</name>
<accession>W6YMB1</accession>